<dbReference type="InterPro" id="IPR011047">
    <property type="entry name" value="Quinoprotein_ADH-like_sf"/>
</dbReference>
<protein>
    <submittedName>
        <fullName evidence="9">Pilus assembly protein PilY</fullName>
    </submittedName>
</protein>
<evidence type="ECO:0000313" key="10">
    <source>
        <dbReference type="Proteomes" id="UP000642144"/>
    </source>
</evidence>
<evidence type="ECO:0000256" key="6">
    <source>
        <dbReference type="ARBA" id="ARBA00023263"/>
    </source>
</evidence>
<feature type="chain" id="PRO_5045381576" evidence="7">
    <location>
        <begin position="18"/>
        <end position="662"/>
    </location>
</feature>
<dbReference type="Pfam" id="PF05567">
    <property type="entry name" value="T4P_PilY1"/>
    <property type="match status" value="1"/>
</dbReference>
<keyword evidence="4" id="KW-0479">Metal-binding</keyword>
<evidence type="ECO:0000256" key="7">
    <source>
        <dbReference type="SAM" id="SignalP"/>
    </source>
</evidence>
<reference evidence="9 10" key="1">
    <citation type="submission" date="2019-12" db="EMBL/GenBank/DDBJ databases">
        <title>Novel species isolated from a subtropical stream in China.</title>
        <authorList>
            <person name="Lu H."/>
        </authorList>
    </citation>
    <scope>NUCLEOTIDE SEQUENCE [LARGE SCALE GENOMIC DNA]</scope>
    <source>
        <strain evidence="9 10">CY42W</strain>
    </source>
</reference>
<evidence type="ECO:0000256" key="3">
    <source>
        <dbReference type="ARBA" id="ARBA00022558"/>
    </source>
</evidence>
<comment type="similarity">
    <text evidence="2">Belongs to the PilY1 family.</text>
</comment>
<keyword evidence="6" id="KW-0281">Fimbrium</keyword>
<evidence type="ECO:0000256" key="4">
    <source>
        <dbReference type="ARBA" id="ARBA00022723"/>
    </source>
</evidence>
<dbReference type="RefSeq" id="WP_161058137.1">
    <property type="nucleotide sequence ID" value="NZ_WWCT01000040.1"/>
</dbReference>
<keyword evidence="5" id="KW-0106">Calcium</keyword>
<sequence length="662" mass="70227">MVLLLVLAKCVGAPAHAAPAVDIDSQPLAAACKPGKVVGGTANGPMLLRPTAASVSASSPSPPSAGDLYQSTMDIGDWSGHFSRYVLPAGAAGSSGASVLAWDAGAILTGSAGQPPMPMPDQRNIHTAIIQPNGALTMTPFTWQTLSAEQQAALNQTDNAGEQRLNYLRGDRTLEGKPFRQRTSILGDAVHSTAVYVGAIDHREAVYLGANDGMLHAFDAITGIELFAYVPDALIVQLHHLTKPTYVHRAYVDGPASTGQASINGKQKTILISAMGGGARGVFALDVTDPTNFAAGLGALWEFTDRDDALMGNVITNPQIAQVRMQAGVLRHFAIVASGINNDGDGALFLLALDKPRDQGWQLNSNYYRITTLASALSAPVLLKDSDGTLLYAYAGDLQGNLWRFDFSGKAPWPDAIGKPLFVARDGQGQRQPITEQPLLAYAKVRGYVILFGTGRMIEKSDRSVSPVTQSYYGIIDSLQTPQEVITNRKQLTPRFLDGSGALLSISGAPMDAQSKGWYVDFVQTNERSTNAGVVTDGAVLFNTVLPGADMCAPTRSRSYALSALTGLPDDGRFTAILPSKDAIVGLMLPEYTPLPLLLPQSATAGPRDATGRILQTKNAALVHVGGAGQVTPTGSFKATRRTGRLSWREISNWRELHEAAK</sequence>
<organism evidence="9 10">
    <name type="scientific">Duganella levis</name>
    <dbReference type="NCBI Taxonomy" id="2692169"/>
    <lineage>
        <taxon>Bacteria</taxon>
        <taxon>Pseudomonadati</taxon>
        <taxon>Pseudomonadota</taxon>
        <taxon>Betaproteobacteria</taxon>
        <taxon>Burkholderiales</taxon>
        <taxon>Oxalobacteraceae</taxon>
        <taxon>Telluria group</taxon>
        <taxon>Duganella</taxon>
    </lineage>
</organism>
<feature type="signal peptide" evidence="7">
    <location>
        <begin position="1"/>
        <end position="17"/>
    </location>
</feature>
<keyword evidence="10" id="KW-1185">Reference proteome</keyword>
<name>A0ABW9W996_9BURK</name>
<dbReference type="Proteomes" id="UP000642144">
    <property type="component" value="Unassembled WGS sequence"/>
</dbReference>
<evidence type="ECO:0000256" key="2">
    <source>
        <dbReference type="ARBA" id="ARBA00008387"/>
    </source>
</evidence>
<keyword evidence="3" id="KW-1029">Fimbrium biogenesis</keyword>
<dbReference type="InterPro" id="IPR008707">
    <property type="entry name" value="B-propeller_PilY1"/>
</dbReference>
<accession>A0ABW9W996</accession>
<comment type="caution">
    <text evidence="9">The sequence shown here is derived from an EMBL/GenBank/DDBJ whole genome shotgun (WGS) entry which is preliminary data.</text>
</comment>
<evidence type="ECO:0000256" key="5">
    <source>
        <dbReference type="ARBA" id="ARBA00022837"/>
    </source>
</evidence>
<comment type="subcellular location">
    <subcellularLocation>
        <location evidence="1">Fimbrium</location>
    </subcellularLocation>
</comment>
<dbReference type="EMBL" id="WWCT01000040">
    <property type="protein sequence ID" value="MYN30481.1"/>
    <property type="molecule type" value="Genomic_DNA"/>
</dbReference>
<feature type="domain" description="PilY1 beta-propeller" evidence="8">
    <location>
        <begin position="204"/>
        <end position="480"/>
    </location>
</feature>
<evidence type="ECO:0000256" key="1">
    <source>
        <dbReference type="ARBA" id="ARBA00004561"/>
    </source>
</evidence>
<proteinExistence type="inferred from homology"/>
<dbReference type="SUPFAM" id="SSF50998">
    <property type="entry name" value="Quinoprotein alcohol dehydrogenase-like"/>
    <property type="match status" value="1"/>
</dbReference>
<evidence type="ECO:0000259" key="8">
    <source>
        <dbReference type="Pfam" id="PF05567"/>
    </source>
</evidence>
<keyword evidence="7" id="KW-0732">Signal</keyword>
<evidence type="ECO:0000313" key="9">
    <source>
        <dbReference type="EMBL" id="MYN30481.1"/>
    </source>
</evidence>
<gene>
    <name evidence="9" type="ORF">GTP69_29150</name>
</gene>